<organism evidence="2 3">
    <name type="scientific">Favolaschia claudopus</name>
    <dbReference type="NCBI Taxonomy" id="2862362"/>
    <lineage>
        <taxon>Eukaryota</taxon>
        <taxon>Fungi</taxon>
        <taxon>Dikarya</taxon>
        <taxon>Basidiomycota</taxon>
        <taxon>Agaricomycotina</taxon>
        <taxon>Agaricomycetes</taxon>
        <taxon>Agaricomycetidae</taxon>
        <taxon>Agaricales</taxon>
        <taxon>Marasmiineae</taxon>
        <taxon>Mycenaceae</taxon>
        <taxon>Favolaschia</taxon>
    </lineage>
</organism>
<feature type="region of interest" description="Disordered" evidence="1">
    <location>
        <begin position="282"/>
        <end position="306"/>
    </location>
</feature>
<feature type="compositionally biased region" description="Polar residues" evidence="1">
    <location>
        <begin position="282"/>
        <end position="305"/>
    </location>
</feature>
<dbReference type="Proteomes" id="UP001362999">
    <property type="component" value="Unassembled WGS sequence"/>
</dbReference>
<reference evidence="2 3" key="1">
    <citation type="journal article" date="2024" name="J Genomics">
        <title>Draft genome sequencing and assembly of Favolaschia claudopus CIRM-BRFM 2984 isolated from oak limbs.</title>
        <authorList>
            <person name="Navarro D."/>
            <person name="Drula E."/>
            <person name="Chaduli D."/>
            <person name="Cazenave R."/>
            <person name="Ahrendt S."/>
            <person name="Wang J."/>
            <person name="Lipzen A."/>
            <person name="Daum C."/>
            <person name="Barry K."/>
            <person name="Grigoriev I.V."/>
            <person name="Favel A."/>
            <person name="Rosso M.N."/>
            <person name="Martin F."/>
        </authorList>
    </citation>
    <scope>NUCLEOTIDE SEQUENCE [LARGE SCALE GENOMIC DNA]</scope>
    <source>
        <strain evidence="2 3">CIRM-BRFM 2984</strain>
    </source>
</reference>
<protein>
    <submittedName>
        <fullName evidence="2">Uncharacterized protein</fullName>
    </submittedName>
</protein>
<proteinExistence type="predicted"/>
<evidence type="ECO:0000313" key="3">
    <source>
        <dbReference type="Proteomes" id="UP001362999"/>
    </source>
</evidence>
<accession>A0AAW0EKF2</accession>
<dbReference type="EMBL" id="JAWWNJ010000001">
    <property type="protein sequence ID" value="KAK7064971.1"/>
    <property type="molecule type" value="Genomic_DNA"/>
</dbReference>
<evidence type="ECO:0000313" key="2">
    <source>
        <dbReference type="EMBL" id="KAK7064971.1"/>
    </source>
</evidence>
<keyword evidence="3" id="KW-1185">Reference proteome</keyword>
<name>A0AAW0EKF2_9AGAR</name>
<gene>
    <name evidence="2" type="ORF">R3P38DRAFT_3340089</name>
</gene>
<comment type="caution">
    <text evidence="2">The sequence shown here is derived from an EMBL/GenBank/DDBJ whole genome shotgun (WGS) entry which is preliminary data.</text>
</comment>
<sequence length="512" mass="56547">MFSLLSTRAIEHFAGILDSVRLSTYALNRIIDALGLPALIALIHGARYLRYLRQRLFVTNRETCSQIRTRSIGGTSAARVDETATCFITTTTHANLLRSPPISLSLPPLLSSPLPELASPRSPPPPFDFLPSSTLLQSARVQRYLELSFNSNAPNHARKVWEPVIPSHFYPYVDKSSQLVPTAQSPVTCCPPSPLDLSILLPPLPVRQLHAFQVIKFVSGRRQAASRLVKSNFNLVSSFLPFTSVAQRRERRAAARTAPTLSDRCTVGRRLDGIYQRPASGTQPCLLSTGSGRRQANPTPPSSMRRTFVLPSMVSSSRERRVAAHTLDALYRRPASGTQCMGLSPPSTIQASSSETIGVRIHRHHHLCRRRRAAASTSRERDADLGPSCRQANAALDASSIGFTNELNGICSRPPLIRRRLHGVSTSAHRQLLYESSSGERAVLQTSITRCFYVRPPTITVSSSGERAVSITLITQHIVVRRATFAPDPFGRLGHRIHDVSKSRERRFCIHS</sequence>
<evidence type="ECO:0000256" key="1">
    <source>
        <dbReference type="SAM" id="MobiDB-lite"/>
    </source>
</evidence>
<dbReference type="AlphaFoldDB" id="A0AAW0EKF2"/>